<keyword evidence="1" id="KW-0472">Membrane</keyword>
<name>C7R113_JONDD</name>
<dbReference type="RefSeq" id="WP_015772365.1">
    <property type="nucleotide sequence ID" value="NC_013174.1"/>
</dbReference>
<evidence type="ECO:0000313" key="2">
    <source>
        <dbReference type="EMBL" id="ACV09737.1"/>
    </source>
</evidence>
<dbReference type="HOGENOM" id="CLU_123281_0_1_11"/>
<feature type="transmembrane region" description="Helical" evidence="1">
    <location>
        <begin position="116"/>
        <end position="136"/>
    </location>
</feature>
<feature type="transmembrane region" description="Helical" evidence="1">
    <location>
        <begin position="75"/>
        <end position="96"/>
    </location>
</feature>
<dbReference type="EMBL" id="CP001706">
    <property type="protein sequence ID" value="ACV09737.1"/>
    <property type="molecule type" value="Genomic_DNA"/>
</dbReference>
<keyword evidence="1" id="KW-0812">Transmembrane</keyword>
<keyword evidence="3" id="KW-1185">Reference proteome</keyword>
<dbReference type="InterPro" id="IPR021517">
    <property type="entry name" value="DUF3180"/>
</dbReference>
<dbReference type="STRING" id="471856.Jden_2100"/>
<evidence type="ECO:0000256" key="1">
    <source>
        <dbReference type="SAM" id="Phobius"/>
    </source>
</evidence>
<dbReference type="Pfam" id="PF11377">
    <property type="entry name" value="DUF3180"/>
    <property type="match status" value="1"/>
</dbReference>
<dbReference type="KEGG" id="jde:Jden_2100"/>
<evidence type="ECO:0000313" key="3">
    <source>
        <dbReference type="Proteomes" id="UP000000628"/>
    </source>
</evidence>
<keyword evidence="1" id="KW-1133">Transmembrane helix</keyword>
<sequence>MTRTRLSQILAVAVFSLGGSWGMLLLLRRQGVHLPPVHVAQILVIAALAVGVTWAGLTVRAYLRGRRPTLSGTAAARIAVFAKASCLGGALFTGWYGAQVVLALENVAIESQADRAWWAGGAVIASIVLTICGYIAEGHCQLPPDDGEKEQRLPRGSVPEV</sequence>
<dbReference type="AlphaFoldDB" id="C7R113"/>
<gene>
    <name evidence="2" type="ordered locus">Jden_2100</name>
</gene>
<reference evidence="2 3" key="1">
    <citation type="journal article" date="2009" name="Stand. Genomic Sci.">
        <title>Complete genome sequence of Jonesia denitrificans type strain (Prevot 55134).</title>
        <authorList>
            <person name="Pukall R."/>
            <person name="Gehrich-Schroter G."/>
            <person name="Lapidus A."/>
            <person name="Nolan M."/>
            <person name="Glavina Del Rio T."/>
            <person name="Lucas S."/>
            <person name="Chen F."/>
            <person name="Tice H."/>
            <person name="Pitluck S."/>
            <person name="Cheng J.F."/>
            <person name="Copeland A."/>
            <person name="Saunders E."/>
            <person name="Brettin T."/>
            <person name="Detter J.C."/>
            <person name="Bruce D."/>
            <person name="Goodwin L."/>
            <person name="Pati A."/>
            <person name="Ivanova N."/>
            <person name="Mavromatis K."/>
            <person name="Ovchinnikova G."/>
            <person name="Chen A."/>
            <person name="Palaniappan K."/>
            <person name="Land M."/>
            <person name="Hauser L."/>
            <person name="Chang Y.J."/>
            <person name="Jeffries C.D."/>
            <person name="Chain P."/>
            <person name="Goker M."/>
            <person name="Bristow J."/>
            <person name="Eisen J.A."/>
            <person name="Markowitz V."/>
            <person name="Hugenholtz P."/>
            <person name="Kyrpides N.C."/>
            <person name="Klenk H.P."/>
            <person name="Han C."/>
        </authorList>
    </citation>
    <scope>NUCLEOTIDE SEQUENCE [LARGE SCALE GENOMIC DNA]</scope>
    <source>
        <strain evidence="3">ATCC 14870 / DSM 20603 / BCRC 15368 / CIP 55.134 / JCM 11481 / NBRC 15587 / NCTC 10816 / Prevot 55134</strain>
    </source>
</reference>
<protein>
    <recommendedName>
        <fullName evidence="4">DUF3180 domain-containing protein</fullName>
    </recommendedName>
</protein>
<proteinExistence type="predicted"/>
<organism evidence="2 3">
    <name type="scientific">Jonesia denitrificans (strain ATCC 14870 / DSM 20603 / BCRC 15368 / CIP 55.134 / JCM 11481 / NBRC 15587 / NCTC 10816 / Prevot 55134)</name>
    <name type="common">Listeria denitrificans</name>
    <dbReference type="NCBI Taxonomy" id="471856"/>
    <lineage>
        <taxon>Bacteria</taxon>
        <taxon>Bacillati</taxon>
        <taxon>Actinomycetota</taxon>
        <taxon>Actinomycetes</taxon>
        <taxon>Micrococcales</taxon>
        <taxon>Jonesiaceae</taxon>
        <taxon>Jonesia</taxon>
    </lineage>
</organism>
<dbReference type="eggNOG" id="ENOG5033CMQ">
    <property type="taxonomic scope" value="Bacteria"/>
</dbReference>
<dbReference type="Proteomes" id="UP000000628">
    <property type="component" value="Chromosome"/>
</dbReference>
<evidence type="ECO:0008006" key="4">
    <source>
        <dbReference type="Google" id="ProtNLM"/>
    </source>
</evidence>
<feature type="transmembrane region" description="Helical" evidence="1">
    <location>
        <begin position="9"/>
        <end position="27"/>
    </location>
</feature>
<accession>C7R113</accession>
<feature type="transmembrane region" description="Helical" evidence="1">
    <location>
        <begin position="39"/>
        <end position="63"/>
    </location>
</feature>